<keyword evidence="2" id="KW-1133">Transmembrane helix</keyword>
<organism evidence="3">
    <name type="scientific">uncultured Sulfurovum sp</name>
    <dbReference type="NCBI Taxonomy" id="269237"/>
    <lineage>
        <taxon>Bacteria</taxon>
        <taxon>Pseudomonadati</taxon>
        <taxon>Campylobacterota</taxon>
        <taxon>Epsilonproteobacteria</taxon>
        <taxon>Campylobacterales</taxon>
        <taxon>Sulfurovaceae</taxon>
        <taxon>Sulfurovum</taxon>
        <taxon>environmental samples</taxon>
    </lineage>
</organism>
<feature type="compositionally biased region" description="Basic and acidic residues" evidence="1">
    <location>
        <begin position="301"/>
        <end position="319"/>
    </location>
</feature>
<sequence>MYSYTTSHILMTLLVFFILIGFLLLFKVLIKHIISKKRLELGNKAECRKVMSAHRRRLYTDYFWSNHMRFSWIMLFLIFFTALGFSMAHYVSMGIGLFLLVITIYFLIFAYKSYQAFPEKAKKRLTDFETQIEAAVEAEICFDADNIQRFSSIDPKFETKPEFFSFPTNISKIQFPPYETRAPKQPIIATRKLEYLILSREYFSICKNAATFNLLDPQRAPLKKQCAELPGRAGECQEYYYSQIRNVFYDDEDQAIHIIYDHDELEDIKFPCKKIAPNRKPAMKALQGKLRLTERQKLHKIDEHGKYEEILKRREKDSKQQNNEEEEEGKEEE</sequence>
<feature type="region of interest" description="Disordered" evidence="1">
    <location>
        <begin position="301"/>
        <end position="333"/>
    </location>
</feature>
<protein>
    <submittedName>
        <fullName evidence="3">Uncharacterized protein</fullName>
    </submittedName>
</protein>
<dbReference type="EMBL" id="CACVAU010000031">
    <property type="protein sequence ID" value="CAA6809405.1"/>
    <property type="molecule type" value="Genomic_DNA"/>
</dbReference>
<feature type="transmembrane region" description="Helical" evidence="2">
    <location>
        <begin position="70"/>
        <end position="88"/>
    </location>
</feature>
<feature type="transmembrane region" description="Helical" evidence="2">
    <location>
        <begin position="94"/>
        <end position="114"/>
    </location>
</feature>
<reference evidence="3" key="1">
    <citation type="submission" date="2020-01" db="EMBL/GenBank/DDBJ databases">
        <authorList>
            <person name="Meier V. D."/>
            <person name="Meier V D."/>
        </authorList>
    </citation>
    <scope>NUCLEOTIDE SEQUENCE</scope>
    <source>
        <strain evidence="3">HLG_WM_MAG_05</strain>
    </source>
</reference>
<keyword evidence="2" id="KW-0472">Membrane</keyword>
<evidence type="ECO:0000313" key="3">
    <source>
        <dbReference type="EMBL" id="CAA6809405.1"/>
    </source>
</evidence>
<accession>A0A6S6SXL5</accession>
<feature type="transmembrane region" description="Helical" evidence="2">
    <location>
        <begin position="6"/>
        <end position="30"/>
    </location>
</feature>
<evidence type="ECO:0000256" key="1">
    <source>
        <dbReference type="SAM" id="MobiDB-lite"/>
    </source>
</evidence>
<dbReference type="AlphaFoldDB" id="A0A6S6SXL5"/>
<gene>
    <name evidence="3" type="ORF">HELGO_WM13789</name>
</gene>
<name>A0A6S6SXL5_9BACT</name>
<feature type="compositionally biased region" description="Acidic residues" evidence="1">
    <location>
        <begin position="323"/>
        <end position="333"/>
    </location>
</feature>
<proteinExistence type="predicted"/>
<keyword evidence="2" id="KW-0812">Transmembrane</keyword>
<evidence type="ECO:0000256" key="2">
    <source>
        <dbReference type="SAM" id="Phobius"/>
    </source>
</evidence>